<reference evidence="5 6" key="1">
    <citation type="journal article" date="2015" name="Front. Microbiol.">
        <title>Genome sequence of the plant growth promoting endophytic yeast Rhodotorula graminis WP1.</title>
        <authorList>
            <person name="Firrincieli A."/>
            <person name="Otillar R."/>
            <person name="Salamov A."/>
            <person name="Schmutz J."/>
            <person name="Khan Z."/>
            <person name="Redman R.S."/>
            <person name="Fleck N.D."/>
            <person name="Lindquist E."/>
            <person name="Grigoriev I.V."/>
            <person name="Doty S.L."/>
        </authorList>
    </citation>
    <scope>NUCLEOTIDE SEQUENCE [LARGE SCALE GENOMIC DNA]</scope>
    <source>
        <strain evidence="5 6">WP1</strain>
    </source>
</reference>
<keyword evidence="2" id="KW-0472">Membrane</keyword>
<organism evidence="5 6">
    <name type="scientific">Rhodotorula graminis (strain WP1)</name>
    <dbReference type="NCBI Taxonomy" id="578459"/>
    <lineage>
        <taxon>Eukaryota</taxon>
        <taxon>Fungi</taxon>
        <taxon>Dikarya</taxon>
        <taxon>Basidiomycota</taxon>
        <taxon>Pucciniomycotina</taxon>
        <taxon>Microbotryomycetes</taxon>
        <taxon>Sporidiobolales</taxon>
        <taxon>Sporidiobolaceae</taxon>
        <taxon>Rhodotorula</taxon>
    </lineage>
</organism>
<dbReference type="STRING" id="578459.A0A0P9F1U0"/>
<evidence type="ECO:0000259" key="4">
    <source>
        <dbReference type="PROSITE" id="PS51677"/>
    </source>
</evidence>
<keyword evidence="6" id="KW-1185">Reference proteome</keyword>
<dbReference type="Pfam" id="PF01522">
    <property type="entry name" value="Polysacc_deac_1"/>
    <property type="match status" value="1"/>
</dbReference>
<keyword evidence="3" id="KW-0449">Lipoprotein</keyword>
<dbReference type="EMBL" id="KQ474082">
    <property type="protein sequence ID" value="KPV73615.1"/>
    <property type="molecule type" value="Genomic_DNA"/>
</dbReference>
<gene>
    <name evidence="5" type="ORF">RHOBADRAFT_54814</name>
</gene>
<evidence type="ECO:0000313" key="6">
    <source>
        <dbReference type="Proteomes" id="UP000053890"/>
    </source>
</evidence>
<dbReference type="OrthoDB" id="9970124at2759"/>
<evidence type="ECO:0000256" key="3">
    <source>
        <dbReference type="ARBA" id="ARBA00023288"/>
    </source>
</evidence>
<protein>
    <submittedName>
        <fullName evidence="5">Carbohydrate esterase family 4 protein</fullName>
    </submittedName>
</protein>
<dbReference type="PANTHER" id="PTHR43123:SF1">
    <property type="entry name" value="POLYSACCHARIDE DEACETYLASE-RELATED"/>
    <property type="match status" value="1"/>
</dbReference>
<accession>A0A0P9F1U0</accession>
<evidence type="ECO:0000313" key="5">
    <source>
        <dbReference type="EMBL" id="KPV73615.1"/>
    </source>
</evidence>
<comment type="subcellular location">
    <subcellularLocation>
        <location evidence="1">Cell membrane</location>
        <topology evidence="1">Lipid-anchor</topology>
        <topology evidence="1">GPI-anchor</topology>
    </subcellularLocation>
</comment>
<dbReference type="RefSeq" id="XP_018269664.1">
    <property type="nucleotide sequence ID" value="XM_018417515.1"/>
</dbReference>
<evidence type="ECO:0000256" key="1">
    <source>
        <dbReference type="ARBA" id="ARBA00004609"/>
    </source>
</evidence>
<dbReference type="PROSITE" id="PS51677">
    <property type="entry name" value="NODB"/>
    <property type="match status" value="1"/>
</dbReference>
<dbReference type="Proteomes" id="UP000053890">
    <property type="component" value="Unassembled WGS sequence"/>
</dbReference>
<evidence type="ECO:0000256" key="2">
    <source>
        <dbReference type="ARBA" id="ARBA00022622"/>
    </source>
</evidence>
<keyword evidence="2" id="KW-0336">GPI-anchor</keyword>
<name>A0A0P9F1U0_RHOGW</name>
<dbReference type="Gene3D" id="3.20.20.370">
    <property type="entry name" value="Glycoside hydrolase/deacetylase"/>
    <property type="match status" value="1"/>
</dbReference>
<dbReference type="GO" id="GO:0005975">
    <property type="term" value="P:carbohydrate metabolic process"/>
    <property type="evidence" value="ECO:0007669"/>
    <property type="project" value="InterPro"/>
</dbReference>
<dbReference type="InterPro" id="IPR011330">
    <property type="entry name" value="Glyco_hydro/deAcase_b/a-brl"/>
</dbReference>
<dbReference type="InterPro" id="IPR002509">
    <property type="entry name" value="NODB_dom"/>
</dbReference>
<dbReference type="SUPFAM" id="SSF88713">
    <property type="entry name" value="Glycoside hydrolase/deacetylase"/>
    <property type="match status" value="1"/>
</dbReference>
<dbReference type="GO" id="GO:0005886">
    <property type="term" value="C:plasma membrane"/>
    <property type="evidence" value="ECO:0007669"/>
    <property type="project" value="UniProtKB-SubCell"/>
</dbReference>
<dbReference type="GeneID" id="28977963"/>
<sequence length="331" mass="37697">MASTSDYANLSTKWMERDSYGYGRNPPDPHWPNGAKVAVNFVLNYEEGGERTIEDGDDGPETALHEFKGLEVQPGARDPTVESQFDFGSRVGIWRILDLFEGHDIPITFYAVARAFERNRDVAKAAMQNGHEVASHCFKWQPHANMPPEEEEMWIRKAVASFLETTGKVPVGWYYGRPSANSVALLDKVYRELGHEFLYFSDTYADELPYWTERPGGDGQEGLLLMPYSLDNNDFKLWHSQYGSTRLWTEHCLDSVKVVRDEALAGKRHGYVTIALHTRWVGRPGRFAALKQLVEDIVGLGDVWFATREQIARHFANEYPYGSLPRRESTA</sequence>
<dbReference type="AlphaFoldDB" id="A0A0P9F1U0"/>
<proteinExistence type="predicted"/>
<dbReference type="OMA" id="GFEIACH"/>
<dbReference type="GO" id="GO:0098552">
    <property type="term" value="C:side of membrane"/>
    <property type="evidence" value="ECO:0007669"/>
    <property type="project" value="UniProtKB-KW"/>
</dbReference>
<dbReference type="PANTHER" id="PTHR43123">
    <property type="entry name" value="POLYSACCHARIDE DEACETYLASE-RELATED"/>
    <property type="match status" value="1"/>
</dbReference>
<feature type="domain" description="NodB homology" evidence="4">
    <location>
        <begin position="79"/>
        <end position="306"/>
    </location>
</feature>
<keyword evidence="2" id="KW-0325">Glycoprotein</keyword>
<dbReference type="GO" id="GO:0016810">
    <property type="term" value="F:hydrolase activity, acting on carbon-nitrogen (but not peptide) bonds"/>
    <property type="evidence" value="ECO:0007669"/>
    <property type="project" value="InterPro"/>
</dbReference>